<name>A0ABP7VZD6_9ACTN</name>
<accession>A0ABP7VZD6</accession>
<reference evidence="2" key="1">
    <citation type="journal article" date="2019" name="Int. J. Syst. Evol. Microbiol.">
        <title>The Global Catalogue of Microorganisms (GCM) 10K type strain sequencing project: providing services to taxonomists for standard genome sequencing and annotation.</title>
        <authorList>
            <consortium name="The Broad Institute Genomics Platform"/>
            <consortium name="The Broad Institute Genome Sequencing Center for Infectious Disease"/>
            <person name="Wu L."/>
            <person name="Ma J."/>
        </authorList>
    </citation>
    <scope>NUCLEOTIDE SEQUENCE [LARGE SCALE GENOMIC DNA]</scope>
    <source>
        <strain evidence="2">JCM 16702</strain>
    </source>
</reference>
<protein>
    <submittedName>
        <fullName evidence="1">Uncharacterized protein</fullName>
    </submittedName>
</protein>
<dbReference type="EMBL" id="BAAAZG010000025">
    <property type="protein sequence ID" value="GAA4077778.1"/>
    <property type="molecule type" value="Genomic_DNA"/>
</dbReference>
<gene>
    <name evidence="1" type="ORF">GCM10022214_39510</name>
</gene>
<evidence type="ECO:0000313" key="1">
    <source>
        <dbReference type="EMBL" id="GAA4077778.1"/>
    </source>
</evidence>
<keyword evidence="2" id="KW-1185">Reference proteome</keyword>
<evidence type="ECO:0000313" key="2">
    <source>
        <dbReference type="Proteomes" id="UP001500683"/>
    </source>
</evidence>
<sequence>MRLPSSQVTVSGGAVTVNAHGETRMSGDLAQLAGEVTPYVTAAATAYGGAVLAQVQDETATAVVGFGRRMAQRIFGGRADGEEPPEELADVIDDPEDADNVAVLRKAIRKALAADADLAARVARLAEEARDAGAQVMTLGDRSPAVHTNHGVIATGDHNGFTR</sequence>
<dbReference type="Proteomes" id="UP001500683">
    <property type="component" value="Unassembled WGS sequence"/>
</dbReference>
<comment type="caution">
    <text evidence="1">The sequence shown here is derived from an EMBL/GenBank/DDBJ whole genome shotgun (WGS) entry which is preliminary data.</text>
</comment>
<proteinExistence type="predicted"/>
<organism evidence="1 2">
    <name type="scientific">Actinomadura miaoliensis</name>
    <dbReference type="NCBI Taxonomy" id="430685"/>
    <lineage>
        <taxon>Bacteria</taxon>
        <taxon>Bacillati</taxon>
        <taxon>Actinomycetota</taxon>
        <taxon>Actinomycetes</taxon>
        <taxon>Streptosporangiales</taxon>
        <taxon>Thermomonosporaceae</taxon>
        <taxon>Actinomadura</taxon>
    </lineage>
</organism>